<evidence type="ECO:0000313" key="2">
    <source>
        <dbReference type="Proteomes" id="UP000325289"/>
    </source>
</evidence>
<proteinExistence type="predicted"/>
<dbReference type="InterPro" id="IPR009467">
    <property type="entry name" value="Glycolipid-bd_prot_put"/>
</dbReference>
<dbReference type="EMBL" id="FOMS01000002">
    <property type="protein sequence ID" value="SFD65682.1"/>
    <property type="molecule type" value="Genomic_DNA"/>
</dbReference>
<accession>A0A1I1U4F0</accession>
<name>A0A1I1U4F0_9RHOB</name>
<sequence>MTSTTVAEITWRALDREGRDSCRLVQHDDGWMLLGHARFRTEDGASELDYLVRCDADWHTIGADVTGLWAGQRVALHITREQGEWRLNRTAQPQVAEARDIDFAFTPATNLMPLRRLPEIGSIEAQAAWLRDPGTLEPMGQRYTRGRGGLVHYRSPQLSCDLLVDPTGFVTRYPGLWEAVRAP</sequence>
<protein>
    <recommendedName>
        <fullName evidence="3">Glycolipid-binding</fullName>
    </recommendedName>
</protein>
<dbReference type="OrthoDB" id="7347529at2"/>
<evidence type="ECO:0008006" key="3">
    <source>
        <dbReference type="Google" id="ProtNLM"/>
    </source>
</evidence>
<dbReference type="SUPFAM" id="SSF159275">
    <property type="entry name" value="PA1994-like"/>
    <property type="match status" value="1"/>
</dbReference>
<dbReference type="RefSeq" id="WP_149754560.1">
    <property type="nucleotide sequence ID" value="NZ_FOMS01000002.1"/>
</dbReference>
<reference evidence="1 2" key="1">
    <citation type="submission" date="2016-10" db="EMBL/GenBank/DDBJ databases">
        <authorList>
            <person name="Varghese N."/>
            <person name="Submissions S."/>
        </authorList>
    </citation>
    <scope>NUCLEOTIDE SEQUENCE [LARGE SCALE GENOMIC DNA]</scope>
    <source>
        <strain evidence="2">YIM D21,KCTC 23444,ACCC 10710</strain>
    </source>
</reference>
<evidence type="ECO:0000313" key="1">
    <source>
        <dbReference type="EMBL" id="SFD65682.1"/>
    </source>
</evidence>
<dbReference type="Pfam" id="PF06475">
    <property type="entry name" value="Glycolipid_bind"/>
    <property type="match status" value="1"/>
</dbReference>
<dbReference type="AlphaFoldDB" id="A0A1I1U4F0"/>
<gene>
    <name evidence="1" type="ORF">SAMN04515678_102148</name>
</gene>
<keyword evidence="2" id="KW-1185">Reference proteome</keyword>
<organism evidence="1 2">
    <name type="scientific">Roseivivax sediminis</name>
    <dbReference type="NCBI Taxonomy" id="936889"/>
    <lineage>
        <taxon>Bacteria</taxon>
        <taxon>Pseudomonadati</taxon>
        <taxon>Pseudomonadota</taxon>
        <taxon>Alphaproteobacteria</taxon>
        <taxon>Rhodobacterales</taxon>
        <taxon>Roseobacteraceae</taxon>
        <taxon>Roseivivax</taxon>
    </lineage>
</organism>
<dbReference type="Proteomes" id="UP000325289">
    <property type="component" value="Unassembled WGS sequence"/>
</dbReference>